<dbReference type="Gene3D" id="3.30.70.330">
    <property type="match status" value="1"/>
</dbReference>
<feature type="compositionally biased region" description="Low complexity" evidence="2">
    <location>
        <begin position="179"/>
        <end position="194"/>
    </location>
</feature>
<dbReference type="Proteomes" id="UP001189429">
    <property type="component" value="Unassembled WGS sequence"/>
</dbReference>
<protein>
    <recommendedName>
        <fullName evidence="3">RRM domain-containing protein</fullName>
    </recommendedName>
</protein>
<accession>A0ABN9W407</accession>
<dbReference type="SUPFAM" id="SSF54928">
    <property type="entry name" value="RNA-binding domain, RBD"/>
    <property type="match status" value="1"/>
</dbReference>
<dbReference type="Pfam" id="PF04059">
    <property type="entry name" value="RRM_2"/>
    <property type="match status" value="1"/>
</dbReference>
<evidence type="ECO:0000256" key="1">
    <source>
        <dbReference type="PROSITE-ProRule" id="PRU00176"/>
    </source>
</evidence>
<dbReference type="InterPro" id="IPR007201">
    <property type="entry name" value="Mei2-like_Rrm_C"/>
</dbReference>
<name>A0ABN9W407_9DINO</name>
<evidence type="ECO:0000313" key="5">
    <source>
        <dbReference type="Proteomes" id="UP001189429"/>
    </source>
</evidence>
<feature type="domain" description="RRM" evidence="3">
    <location>
        <begin position="47"/>
        <end position="132"/>
    </location>
</feature>
<proteinExistence type="predicted"/>
<comment type="caution">
    <text evidence="4">The sequence shown here is derived from an EMBL/GenBank/DDBJ whole genome shotgun (WGS) entry which is preliminary data.</text>
</comment>
<keyword evidence="1" id="KW-0694">RNA-binding</keyword>
<dbReference type="CDD" id="cd12277">
    <property type="entry name" value="RRM3_MEI2_EAR1_like"/>
    <property type="match status" value="1"/>
</dbReference>
<evidence type="ECO:0000313" key="4">
    <source>
        <dbReference type="EMBL" id="CAK0880824.1"/>
    </source>
</evidence>
<feature type="region of interest" description="Disordered" evidence="2">
    <location>
        <begin position="174"/>
        <end position="209"/>
    </location>
</feature>
<gene>
    <name evidence="4" type="ORF">PCOR1329_LOCUS63850</name>
</gene>
<organism evidence="4 5">
    <name type="scientific">Prorocentrum cordatum</name>
    <dbReference type="NCBI Taxonomy" id="2364126"/>
    <lineage>
        <taxon>Eukaryota</taxon>
        <taxon>Sar</taxon>
        <taxon>Alveolata</taxon>
        <taxon>Dinophyceae</taxon>
        <taxon>Prorocentrales</taxon>
        <taxon>Prorocentraceae</taxon>
        <taxon>Prorocentrum</taxon>
    </lineage>
</organism>
<dbReference type="Pfam" id="PF24463">
    <property type="entry name" value="DUF7577"/>
    <property type="match status" value="1"/>
</dbReference>
<sequence>MAHGAMDGQGKGAGKRGARQRKPAEGVDINTMLDDGAEPPPEWGDTTTVMMRNLPNKYTQRMLLTEVNEVGFIGTFDFLYLPIDPETNANRGYCFVNFVSPSASWMFKKAFEGRAMSFFNSKKVVSVAPATLQGFEANYAHYSSARVNRGDPATRPLFLREPDQLEMSAQMYRGDARGSRLGSRPSAGSGPRGAARQHRAGGPRPSMDALGLSEDAYGVAGAEGAQPHFGMGGAMFQVPYPGGGAAPTAADVGAGAAPQHRFCPQCGGAIQAIFQFCPQCGASLDALR</sequence>
<dbReference type="PROSITE" id="PS50102">
    <property type="entry name" value="RRM"/>
    <property type="match status" value="1"/>
</dbReference>
<dbReference type="EMBL" id="CAUYUJ010018121">
    <property type="protein sequence ID" value="CAK0880824.1"/>
    <property type="molecule type" value="Genomic_DNA"/>
</dbReference>
<evidence type="ECO:0000256" key="2">
    <source>
        <dbReference type="SAM" id="MobiDB-lite"/>
    </source>
</evidence>
<feature type="region of interest" description="Disordered" evidence="2">
    <location>
        <begin position="1"/>
        <end position="44"/>
    </location>
</feature>
<evidence type="ECO:0000259" key="3">
    <source>
        <dbReference type="PROSITE" id="PS50102"/>
    </source>
</evidence>
<keyword evidence="5" id="KW-1185">Reference proteome</keyword>
<dbReference type="InterPro" id="IPR000504">
    <property type="entry name" value="RRM_dom"/>
</dbReference>
<dbReference type="InterPro" id="IPR035979">
    <property type="entry name" value="RBD_domain_sf"/>
</dbReference>
<dbReference type="InterPro" id="IPR012677">
    <property type="entry name" value="Nucleotide-bd_a/b_plait_sf"/>
</dbReference>
<reference evidence="4" key="1">
    <citation type="submission" date="2023-10" db="EMBL/GenBank/DDBJ databases">
        <authorList>
            <person name="Chen Y."/>
            <person name="Shah S."/>
            <person name="Dougan E. K."/>
            <person name="Thang M."/>
            <person name="Chan C."/>
        </authorList>
    </citation>
    <scope>NUCLEOTIDE SEQUENCE [LARGE SCALE GENOMIC DNA]</scope>
</reference>
<dbReference type="InterPro" id="IPR055999">
    <property type="entry name" value="DUF7577"/>
</dbReference>